<feature type="domain" description="PROP1-like PPR" evidence="4">
    <location>
        <begin position="279"/>
        <end position="451"/>
    </location>
</feature>
<evidence type="ECO:0000313" key="6">
    <source>
        <dbReference type="Proteomes" id="UP000603453"/>
    </source>
</evidence>
<organism evidence="5 6">
    <name type="scientific">Mucor saturninus</name>
    <dbReference type="NCBI Taxonomy" id="64648"/>
    <lineage>
        <taxon>Eukaryota</taxon>
        <taxon>Fungi</taxon>
        <taxon>Fungi incertae sedis</taxon>
        <taxon>Mucoromycota</taxon>
        <taxon>Mucoromycotina</taxon>
        <taxon>Mucoromycetes</taxon>
        <taxon>Mucorales</taxon>
        <taxon>Mucorineae</taxon>
        <taxon>Mucoraceae</taxon>
        <taxon>Mucor</taxon>
    </lineage>
</organism>
<gene>
    <name evidence="5" type="ORF">INT47_003771</name>
</gene>
<dbReference type="InterPro" id="IPR051240">
    <property type="entry name" value="Mito_RNA-Proc/Resp"/>
</dbReference>
<sequence>MQIINTTPTTKSMLSTKLITSRNNKALLITSNTSTRRRSSTSSHGSYQKKKMIRPDSPKEERDEPVFNIVYNAQDTMMTPPPSPKSAPLSSSACCFEANDRILTAKRNGQLKSVMNEYMALQKEGLLFTDHTYNLILDSYASLRSNGTPLTPMMKIYNEMIQSDIQPSSSTYSILIRTLCKRDVEVQKVIAMLKRQHARSSHTKSNNMVELESEENLLKALAIFNAAVSENLVQYFDAELYNQILRVLSHYGNTVESLRVYQQLELHSVPTSASFAALINLFGRVGDLPSALTYFEKYTLLKDSVGPHDASYVYNALVDAHLKCDHLEGALKIVREDMATQDVKVSTIPYNSIIRYYCIGNKMEAAEDLIQSMKESGFPQPDASSYGPILSSYCQADDYENATHMYAALVKTDISKSYGNLANYALLCLKENKHTRILEVMADMRHAGLEPDSVLAERIVTQFAKSGQVDIALEALSAILDTMKPRTLSKGMTQIKNAATQVALAAKGSFEPTLKVTRILSPHCPHGLPIQLAKVLIENYEFDANHEIITETDYSLLFDASITIASDPSTHARHNKSSLSPLSIFCFCLFNEMTERSFSVSPSIKSRILTHFLRTGDKKTAQKWESLFVEQVVEQATVKTVSEAEEASTAVMKAAIHGQLEECLDILRTRLIDVGLVPTAEALRDAIAFVGKQGHLETAVTMYRLVIKSYKEATHLDAPRVERAIYLMTNSILIGYAQQGDMVNAKKYYEQIKLMGRYPDGNGYASLLLGSAKCATDEATDALTIYDEAKRRDVKPTTFFYNVVISKLAKARKLESAMKLFEEMQHFKIMPNSITYGAIISACVRAGSEPLSRKLFADMLASPSFQPRVGPFNNMIQFYVRQQPDRERALEYFAELRRRHIKPSAHTYKLLMEAYSVIAPYDMPTAHRMLSEMERRDHIRPQATHYATLIYSYGTLQRDVKSAERLFGDMETKGVNKDEVVYQAMLDTLVSNDRLKCAEKLYGEMQKTIVKSSSPYIENVFIRGYGQKGLLNKAQAMFDAMADHKLDGDDSLVVIREPSTYEAMVRAYVDNKKLVEAKLIFELMVQREFPEKVTALVAELVSA</sequence>
<feature type="region of interest" description="Disordered" evidence="3">
    <location>
        <begin position="29"/>
        <end position="63"/>
    </location>
</feature>
<dbReference type="Proteomes" id="UP000603453">
    <property type="component" value="Unassembled WGS sequence"/>
</dbReference>
<evidence type="ECO:0000256" key="1">
    <source>
        <dbReference type="ARBA" id="ARBA00022737"/>
    </source>
</evidence>
<keyword evidence="1" id="KW-0677">Repeat</keyword>
<dbReference type="OrthoDB" id="411857at2759"/>
<feature type="repeat" description="PPR" evidence="2">
    <location>
        <begin position="346"/>
        <end position="380"/>
    </location>
</feature>
<evidence type="ECO:0000259" key="4">
    <source>
        <dbReference type="Pfam" id="PF17177"/>
    </source>
</evidence>
<dbReference type="NCBIfam" id="TIGR00756">
    <property type="entry name" value="PPR"/>
    <property type="match status" value="3"/>
</dbReference>
<dbReference type="InterPro" id="IPR033443">
    <property type="entry name" value="PROP1-like_PPR_dom"/>
</dbReference>
<dbReference type="Pfam" id="PF13812">
    <property type="entry name" value="PPR_3"/>
    <property type="match status" value="1"/>
</dbReference>
<protein>
    <recommendedName>
        <fullName evidence="4">PROP1-like PPR domain-containing protein</fullName>
    </recommendedName>
</protein>
<dbReference type="Pfam" id="PF17177">
    <property type="entry name" value="PPR_long"/>
    <property type="match status" value="1"/>
</dbReference>
<dbReference type="Gene3D" id="1.25.40.10">
    <property type="entry name" value="Tetratricopeptide repeat domain"/>
    <property type="match status" value="5"/>
</dbReference>
<evidence type="ECO:0000256" key="2">
    <source>
        <dbReference type="PROSITE-ProRule" id="PRU00708"/>
    </source>
</evidence>
<feature type="repeat" description="PPR" evidence="2">
    <location>
        <begin position="797"/>
        <end position="831"/>
    </location>
</feature>
<dbReference type="Pfam" id="PF01535">
    <property type="entry name" value="PPR"/>
    <property type="match status" value="4"/>
</dbReference>
<dbReference type="EMBL" id="JAEPRD010000032">
    <property type="protein sequence ID" value="KAG2206122.1"/>
    <property type="molecule type" value="Genomic_DNA"/>
</dbReference>
<feature type="repeat" description="PPR" evidence="2">
    <location>
        <begin position="1057"/>
        <end position="1091"/>
    </location>
</feature>
<name>A0A8H7V5D8_9FUNG</name>
<feature type="compositionally biased region" description="Basic and acidic residues" evidence="3">
    <location>
        <begin position="53"/>
        <end position="63"/>
    </location>
</feature>
<comment type="caution">
    <text evidence="5">The sequence shown here is derived from an EMBL/GenBank/DDBJ whole genome shotgun (WGS) entry which is preliminary data.</text>
</comment>
<accession>A0A8H7V5D8</accession>
<evidence type="ECO:0000313" key="5">
    <source>
        <dbReference type="EMBL" id="KAG2206122.1"/>
    </source>
</evidence>
<dbReference type="PANTHER" id="PTHR47933:SF11">
    <property type="entry name" value="PENTATRICOPEPTIDE REPEAT-CONTAINING PROTEIN 2"/>
    <property type="match status" value="1"/>
</dbReference>
<dbReference type="AlphaFoldDB" id="A0A8H7V5D8"/>
<dbReference type="InterPro" id="IPR002885">
    <property type="entry name" value="PPR_rpt"/>
</dbReference>
<dbReference type="Pfam" id="PF13041">
    <property type="entry name" value="PPR_2"/>
    <property type="match status" value="1"/>
</dbReference>
<dbReference type="PANTHER" id="PTHR47933">
    <property type="entry name" value="PENTATRICOPEPTIDE REPEAT-CONTAINING PROTEIN 1, MITOCHONDRIAL"/>
    <property type="match status" value="1"/>
</dbReference>
<dbReference type="GO" id="GO:0003729">
    <property type="term" value="F:mRNA binding"/>
    <property type="evidence" value="ECO:0007669"/>
    <property type="project" value="TreeGrafter"/>
</dbReference>
<proteinExistence type="predicted"/>
<reference evidence="5" key="1">
    <citation type="submission" date="2020-12" db="EMBL/GenBank/DDBJ databases">
        <title>Metabolic potential, ecology and presence of endohyphal bacteria is reflected in genomic diversity of Mucoromycotina.</title>
        <authorList>
            <person name="Muszewska A."/>
            <person name="Okrasinska A."/>
            <person name="Steczkiewicz K."/>
            <person name="Drgas O."/>
            <person name="Orlowska M."/>
            <person name="Perlinska-Lenart U."/>
            <person name="Aleksandrzak-Piekarczyk T."/>
            <person name="Szatraj K."/>
            <person name="Zielenkiewicz U."/>
            <person name="Pilsyk S."/>
            <person name="Malc E."/>
            <person name="Mieczkowski P."/>
            <person name="Kruszewska J.S."/>
            <person name="Biernat P."/>
            <person name="Pawlowska J."/>
        </authorList>
    </citation>
    <scope>NUCLEOTIDE SEQUENCE</scope>
    <source>
        <strain evidence="5">WA0000017839</strain>
    </source>
</reference>
<dbReference type="InterPro" id="IPR011990">
    <property type="entry name" value="TPR-like_helical_dom_sf"/>
</dbReference>
<keyword evidence="6" id="KW-1185">Reference proteome</keyword>
<evidence type="ECO:0000256" key="3">
    <source>
        <dbReference type="SAM" id="MobiDB-lite"/>
    </source>
</evidence>
<dbReference type="PROSITE" id="PS51375">
    <property type="entry name" value="PPR"/>
    <property type="match status" value="3"/>
</dbReference>